<sequence>MEDLAAFWGVLDDQPEEADDRPPAGADDDRPPPEVTASLLHHGDVLWARFENGEARLGSGQRLLVLDGSGEQAGGWRRVEVVDATRLGVRLLQVPWADPPRHVGDDPALLYRPAPPGEVQRVSRVAPFPVGRGPDVQATLAARSKALEEAADERAAQAELHARKQVAEAERRYRQQAAQAETAARIEVDRITREADARVAAARTEVDRITREADARVAAVRAGVGRIAREADARVAAVSAELEQMRRAAQGAARLPIGVKWMIGVAIVIIVLALLIRLAHT</sequence>
<feature type="region of interest" description="Disordered" evidence="1">
    <location>
        <begin position="1"/>
        <end position="34"/>
    </location>
</feature>
<protein>
    <submittedName>
        <fullName evidence="3">Uncharacterized protein</fullName>
    </submittedName>
</protein>
<evidence type="ECO:0000256" key="2">
    <source>
        <dbReference type="SAM" id="Phobius"/>
    </source>
</evidence>
<accession>A0ABQ4FN62</accession>
<proteinExistence type="predicted"/>
<dbReference type="EMBL" id="BOOB01000057">
    <property type="protein sequence ID" value="GIH36250.1"/>
    <property type="molecule type" value="Genomic_DNA"/>
</dbReference>
<dbReference type="Proteomes" id="UP000651728">
    <property type="component" value="Unassembled WGS sequence"/>
</dbReference>
<gene>
    <name evidence="3" type="ORF">Mam01_64140</name>
</gene>
<evidence type="ECO:0000313" key="4">
    <source>
        <dbReference type="Proteomes" id="UP000651728"/>
    </source>
</evidence>
<comment type="caution">
    <text evidence="3">The sequence shown here is derived from an EMBL/GenBank/DDBJ whole genome shotgun (WGS) entry which is preliminary data.</text>
</comment>
<reference evidence="3 4" key="1">
    <citation type="submission" date="2021-01" db="EMBL/GenBank/DDBJ databases">
        <title>Whole genome shotgun sequence of Microbispora amethystogenes NBRC 101907.</title>
        <authorList>
            <person name="Komaki H."/>
            <person name="Tamura T."/>
        </authorList>
    </citation>
    <scope>NUCLEOTIDE SEQUENCE [LARGE SCALE GENOMIC DNA]</scope>
    <source>
        <strain evidence="3 4">NBRC 101907</strain>
    </source>
</reference>
<keyword evidence="4" id="KW-1185">Reference proteome</keyword>
<evidence type="ECO:0000313" key="3">
    <source>
        <dbReference type="EMBL" id="GIH36250.1"/>
    </source>
</evidence>
<organism evidence="3 4">
    <name type="scientific">Microbispora amethystogenes</name>
    <dbReference type="NCBI Taxonomy" id="1427754"/>
    <lineage>
        <taxon>Bacteria</taxon>
        <taxon>Bacillati</taxon>
        <taxon>Actinomycetota</taxon>
        <taxon>Actinomycetes</taxon>
        <taxon>Streptosporangiales</taxon>
        <taxon>Streptosporangiaceae</taxon>
        <taxon>Microbispora</taxon>
    </lineage>
</organism>
<keyword evidence="2" id="KW-0812">Transmembrane</keyword>
<name>A0ABQ4FN62_9ACTN</name>
<dbReference type="RefSeq" id="WP_204288887.1">
    <property type="nucleotide sequence ID" value="NZ_BOOB01000057.1"/>
</dbReference>
<keyword evidence="2" id="KW-1133">Transmembrane helix</keyword>
<feature type="transmembrane region" description="Helical" evidence="2">
    <location>
        <begin position="261"/>
        <end position="279"/>
    </location>
</feature>
<evidence type="ECO:0000256" key="1">
    <source>
        <dbReference type="SAM" id="MobiDB-lite"/>
    </source>
</evidence>
<keyword evidence="2" id="KW-0472">Membrane</keyword>